<evidence type="ECO:0000313" key="2">
    <source>
        <dbReference type="EMBL" id="MDT2537927.1"/>
    </source>
</evidence>
<sequence>MKKYGILTFQNTINYGAELQIYALYNTLNSMGLNIRIIQYYNDNIEKNEFPKLLDNLSMKKLLYYIVRSFTTRNKKKSFRKFEDDYLLYSSNSYCKDNFSSLSEEFDAIIVGSDQIWNTNLTDGDLNYFLPLKNVEKYSYAASFGVGNYQHLNNVDEIGNLLSDFKVITCRELAGKEIVETISPKFASVVLDPTFLLSKEEWEKFGNISNISNIEHEKYILLYFVKDKEILNFSQKYAAENNLKVKYISMRPFSKRGIETINDASPRDFINLISNAEAVIAGSYHGFILSLNLNKPVLVSLELDPKNKNSRMETIFEIFGMDKEKLIINSNNYDKDFFKDYEKINEHIEDWRLKSIDILKEVLDYE</sequence>
<dbReference type="GO" id="GO:0016740">
    <property type="term" value="F:transferase activity"/>
    <property type="evidence" value="ECO:0007669"/>
    <property type="project" value="UniProtKB-KW"/>
</dbReference>
<dbReference type="RefSeq" id="WP_010745507.1">
    <property type="nucleotide sequence ID" value="NZ_BTSP01000009.1"/>
</dbReference>
<comment type="caution">
    <text evidence="2">The sequence shown here is derived from an EMBL/GenBank/DDBJ whole genome shotgun (WGS) entry which is preliminary data.</text>
</comment>
<evidence type="ECO:0000259" key="1">
    <source>
        <dbReference type="Pfam" id="PF04230"/>
    </source>
</evidence>
<evidence type="ECO:0000313" key="3">
    <source>
        <dbReference type="Proteomes" id="UP001249240"/>
    </source>
</evidence>
<dbReference type="Proteomes" id="UP001249240">
    <property type="component" value="Unassembled WGS sequence"/>
</dbReference>
<dbReference type="AlphaFoldDB" id="A0AAW8T0F9"/>
<feature type="domain" description="Polysaccharide pyruvyl transferase" evidence="1">
    <location>
        <begin position="14"/>
        <end position="299"/>
    </location>
</feature>
<dbReference type="Pfam" id="PF04230">
    <property type="entry name" value="PS_pyruv_trans"/>
    <property type="match status" value="1"/>
</dbReference>
<proteinExistence type="predicted"/>
<accession>A0AAW8T0F9</accession>
<dbReference type="InterPro" id="IPR007345">
    <property type="entry name" value="Polysacch_pyruvyl_Trfase"/>
</dbReference>
<dbReference type="EMBL" id="JARPXM010000005">
    <property type="protein sequence ID" value="MDT2537927.1"/>
    <property type="molecule type" value="Genomic_DNA"/>
</dbReference>
<dbReference type="GeneID" id="67040909"/>
<protein>
    <submittedName>
        <fullName evidence="2">Polysaccharide pyruvyl transferase family protein</fullName>
    </submittedName>
</protein>
<gene>
    <name evidence="2" type="ORF">P7D78_07310</name>
</gene>
<name>A0AAW8T0F9_9ENTE</name>
<keyword evidence="2" id="KW-0808">Transferase</keyword>
<organism evidence="2 3">
    <name type="scientific">Enterococcus raffinosus</name>
    <dbReference type="NCBI Taxonomy" id="71452"/>
    <lineage>
        <taxon>Bacteria</taxon>
        <taxon>Bacillati</taxon>
        <taxon>Bacillota</taxon>
        <taxon>Bacilli</taxon>
        <taxon>Lactobacillales</taxon>
        <taxon>Enterococcaceae</taxon>
        <taxon>Enterococcus</taxon>
    </lineage>
</organism>
<reference evidence="2" key="1">
    <citation type="submission" date="2023-03" db="EMBL/GenBank/DDBJ databases">
        <authorList>
            <person name="Shen W."/>
            <person name="Cai J."/>
        </authorList>
    </citation>
    <scope>NUCLEOTIDE SEQUENCE</scope>
    <source>
        <strain evidence="2">B646-2</strain>
    </source>
</reference>